<evidence type="ECO:0000256" key="11">
    <source>
        <dbReference type="SAM" id="SignalP"/>
    </source>
</evidence>
<feature type="binding site" description="axial binding residue" evidence="9">
    <location>
        <position position="53"/>
    </location>
    <ligand>
        <name>heme</name>
        <dbReference type="ChEBI" id="CHEBI:30413"/>
    </ligand>
    <ligandPart>
        <name>Fe</name>
        <dbReference type="ChEBI" id="CHEBI:18248"/>
    </ligandPart>
</feature>
<dbReference type="EMBL" id="SKBQ01000009">
    <property type="protein sequence ID" value="TPX06729.1"/>
    <property type="molecule type" value="Genomic_DNA"/>
</dbReference>
<feature type="disulfide bond" evidence="9">
    <location>
        <begin position="49"/>
        <end position="56"/>
    </location>
</feature>
<evidence type="ECO:0000313" key="13">
    <source>
        <dbReference type="EMBL" id="TPX06729.1"/>
    </source>
</evidence>
<evidence type="ECO:0000256" key="6">
    <source>
        <dbReference type="ARBA" id="ARBA00022729"/>
    </source>
</evidence>
<name>A0A507APH4_9PEZI</name>
<evidence type="ECO:0000256" key="2">
    <source>
        <dbReference type="ARBA" id="ARBA00004613"/>
    </source>
</evidence>
<evidence type="ECO:0000256" key="8">
    <source>
        <dbReference type="ARBA" id="ARBA00023288"/>
    </source>
</evidence>
<keyword evidence="4" id="KW-0964">Secreted</keyword>
<dbReference type="PROSITE" id="PS52012">
    <property type="entry name" value="CFEM"/>
    <property type="match status" value="1"/>
</dbReference>
<dbReference type="RefSeq" id="XP_030988440.1">
    <property type="nucleotide sequence ID" value="XM_031136391.1"/>
</dbReference>
<sequence>MQPSTLLLAVLAGAGAVSAQSAGDIGDLVSQVPACALSCILQAATAADCGVADYKCQCAHRTQIQTSVDPCLRKGCSDAQVKQVTDITTQICKAVGASTDTASSSGGAKGGSATTGTLETASGAAKTPAQTSSPAQVAGSGAGAPAAAGLAVMGAVALAGAWAL</sequence>
<feature type="compositionally biased region" description="Low complexity" evidence="10">
    <location>
        <begin position="98"/>
        <end position="117"/>
    </location>
</feature>
<comment type="caution">
    <text evidence="13">The sequence shown here is derived from an EMBL/GenBank/DDBJ whole genome shotgun (WGS) entry which is preliminary data.</text>
</comment>
<dbReference type="GeneID" id="41969672"/>
<keyword evidence="5" id="KW-0472">Membrane</keyword>
<comment type="similarity">
    <text evidence="3">Belongs to the RBT5 family.</text>
</comment>
<dbReference type="OrthoDB" id="3559948at2759"/>
<feature type="domain" description="CFEM" evidence="12">
    <location>
        <begin position="7"/>
        <end position="116"/>
    </location>
</feature>
<evidence type="ECO:0000256" key="3">
    <source>
        <dbReference type="ARBA" id="ARBA00010031"/>
    </source>
</evidence>
<dbReference type="STRING" id="1093900.A0A507APH4"/>
<evidence type="ECO:0000256" key="10">
    <source>
        <dbReference type="SAM" id="MobiDB-lite"/>
    </source>
</evidence>
<keyword evidence="14" id="KW-1185">Reference proteome</keyword>
<evidence type="ECO:0000256" key="5">
    <source>
        <dbReference type="ARBA" id="ARBA00022622"/>
    </source>
</evidence>
<protein>
    <recommendedName>
        <fullName evidence="12">CFEM domain-containing protein</fullName>
    </recommendedName>
</protein>
<accession>A0A507APH4</accession>
<organism evidence="13 14">
    <name type="scientific">Thyridium curvatum</name>
    <dbReference type="NCBI Taxonomy" id="1093900"/>
    <lineage>
        <taxon>Eukaryota</taxon>
        <taxon>Fungi</taxon>
        <taxon>Dikarya</taxon>
        <taxon>Ascomycota</taxon>
        <taxon>Pezizomycotina</taxon>
        <taxon>Sordariomycetes</taxon>
        <taxon>Sordariomycetidae</taxon>
        <taxon>Thyridiales</taxon>
        <taxon>Thyridiaceae</taxon>
        <taxon>Thyridium</taxon>
    </lineage>
</organism>
<dbReference type="GO" id="GO:0046872">
    <property type="term" value="F:metal ion binding"/>
    <property type="evidence" value="ECO:0007669"/>
    <property type="project" value="UniProtKB-UniRule"/>
</dbReference>
<dbReference type="GO" id="GO:0098552">
    <property type="term" value="C:side of membrane"/>
    <property type="evidence" value="ECO:0007669"/>
    <property type="project" value="UniProtKB-KW"/>
</dbReference>
<keyword evidence="5" id="KW-0336">GPI-anchor</keyword>
<evidence type="ECO:0000256" key="4">
    <source>
        <dbReference type="ARBA" id="ARBA00022525"/>
    </source>
</evidence>
<evidence type="ECO:0000256" key="9">
    <source>
        <dbReference type="PROSITE-ProRule" id="PRU01356"/>
    </source>
</evidence>
<feature type="signal peptide" evidence="11">
    <location>
        <begin position="1"/>
        <end position="19"/>
    </location>
</feature>
<feature type="chain" id="PRO_5021203431" description="CFEM domain-containing protein" evidence="11">
    <location>
        <begin position="20"/>
        <end position="164"/>
    </location>
</feature>
<dbReference type="GO" id="GO:0005576">
    <property type="term" value="C:extracellular region"/>
    <property type="evidence" value="ECO:0007669"/>
    <property type="project" value="UniProtKB-SubCell"/>
</dbReference>
<evidence type="ECO:0000259" key="12">
    <source>
        <dbReference type="PROSITE" id="PS52012"/>
    </source>
</evidence>
<dbReference type="SMART" id="SM00747">
    <property type="entry name" value="CFEM"/>
    <property type="match status" value="1"/>
</dbReference>
<dbReference type="Proteomes" id="UP000319257">
    <property type="component" value="Unassembled WGS sequence"/>
</dbReference>
<dbReference type="Pfam" id="PF05730">
    <property type="entry name" value="CFEM"/>
    <property type="match status" value="1"/>
</dbReference>
<keyword evidence="9" id="KW-0408">Iron</keyword>
<keyword evidence="9" id="KW-0349">Heme</keyword>
<feature type="region of interest" description="Disordered" evidence="10">
    <location>
        <begin position="98"/>
        <end position="138"/>
    </location>
</feature>
<keyword evidence="8" id="KW-0449">Lipoprotein</keyword>
<evidence type="ECO:0000313" key="14">
    <source>
        <dbReference type="Proteomes" id="UP000319257"/>
    </source>
</evidence>
<gene>
    <name evidence="13" type="ORF">E0L32_002225</name>
</gene>
<dbReference type="InterPro" id="IPR008427">
    <property type="entry name" value="Extracellular_membr_CFEM_dom"/>
</dbReference>
<keyword evidence="9" id="KW-0479">Metal-binding</keyword>
<evidence type="ECO:0000256" key="1">
    <source>
        <dbReference type="ARBA" id="ARBA00004589"/>
    </source>
</evidence>
<dbReference type="InParanoid" id="A0A507APH4"/>
<comment type="subcellular location">
    <subcellularLocation>
        <location evidence="1">Membrane</location>
        <topology evidence="1">Lipid-anchor</topology>
        <topology evidence="1">GPI-anchor</topology>
    </subcellularLocation>
    <subcellularLocation>
        <location evidence="2">Secreted</location>
    </subcellularLocation>
</comment>
<evidence type="ECO:0000256" key="7">
    <source>
        <dbReference type="ARBA" id="ARBA00023157"/>
    </source>
</evidence>
<comment type="caution">
    <text evidence="9">Lacks conserved residue(s) required for the propagation of feature annotation.</text>
</comment>
<keyword evidence="7 9" id="KW-1015">Disulfide bond</keyword>
<keyword evidence="5" id="KW-0325">Glycoprotein</keyword>
<reference evidence="13 14" key="1">
    <citation type="submission" date="2019-06" db="EMBL/GenBank/DDBJ databases">
        <title>Draft genome sequence of the filamentous fungus Phialemoniopsis curvata isolated from diesel fuel.</title>
        <authorList>
            <person name="Varaljay V.A."/>
            <person name="Lyon W.J."/>
            <person name="Crouch A.L."/>
            <person name="Drake C.E."/>
            <person name="Hollomon J.M."/>
            <person name="Nadeau L.J."/>
            <person name="Nunn H.S."/>
            <person name="Stevenson B.S."/>
            <person name="Bojanowski C.L."/>
            <person name="Crookes-Goodson W.J."/>
        </authorList>
    </citation>
    <scope>NUCLEOTIDE SEQUENCE [LARGE SCALE GENOMIC DNA]</scope>
    <source>
        <strain evidence="13 14">D216</strain>
    </source>
</reference>
<proteinExistence type="inferred from homology"/>
<keyword evidence="6 11" id="KW-0732">Signal</keyword>
<dbReference type="AlphaFoldDB" id="A0A507APH4"/>